<name>A0A4R5D642_9ACTN</name>
<dbReference type="InParanoid" id="A0A4R5D642"/>
<comment type="caution">
    <text evidence="2">The sequence shown here is derived from an EMBL/GenBank/DDBJ whole genome shotgun (WGS) entry which is preliminary data.</text>
</comment>
<dbReference type="RefSeq" id="WP_131897405.1">
    <property type="nucleotide sequence ID" value="NZ_SMKZ01000028.1"/>
</dbReference>
<dbReference type="EMBL" id="SMKZ01000028">
    <property type="protein sequence ID" value="TDE08037.1"/>
    <property type="molecule type" value="Genomic_DNA"/>
</dbReference>
<evidence type="ECO:0000313" key="2">
    <source>
        <dbReference type="EMBL" id="TDE08037.1"/>
    </source>
</evidence>
<sequence>MTTLSLTTAALLLAGCGDDDSPAGDDSSPAAAGSGAPSNASSTEPTEDESGDPLLMALEALAADFDGAKDCSSEEPPEVFDASDQNLVAGAEWFGTPSTDASGARPAAAWNADFCLPESEELATRVALDILEFDAEDDASAWLEDLETATASGQVVVRGEPEPSECGAENPKTATLTEPSVAGDDAVDVVVADPCGPLAKFPELEWDNPTYSFGQGGRWVVITFVEVSGGGTTQVGDDQMILEMVKVRKVEPDLQRAAVETLTEELADA</sequence>
<gene>
    <name evidence="2" type="ORF">E1269_19085</name>
</gene>
<accession>A0A4R5D642</accession>
<protein>
    <submittedName>
        <fullName evidence="2">Uncharacterized protein</fullName>
    </submittedName>
</protein>
<feature type="region of interest" description="Disordered" evidence="1">
    <location>
        <begin position="14"/>
        <end position="53"/>
    </location>
</feature>
<keyword evidence="3" id="KW-1185">Reference proteome</keyword>
<dbReference type="AlphaFoldDB" id="A0A4R5D642"/>
<evidence type="ECO:0000256" key="1">
    <source>
        <dbReference type="SAM" id="MobiDB-lite"/>
    </source>
</evidence>
<proteinExistence type="predicted"/>
<dbReference type="Proteomes" id="UP000294739">
    <property type="component" value="Unassembled WGS sequence"/>
</dbReference>
<dbReference type="OrthoDB" id="9973143at2"/>
<reference evidence="2 3" key="1">
    <citation type="submission" date="2019-03" db="EMBL/GenBank/DDBJ databases">
        <title>Draft genome sequences of novel Actinobacteria.</title>
        <authorList>
            <person name="Sahin N."/>
            <person name="Ay H."/>
            <person name="Saygin H."/>
        </authorList>
    </citation>
    <scope>NUCLEOTIDE SEQUENCE [LARGE SCALE GENOMIC DNA]</scope>
    <source>
        <strain evidence="2 3">5K138</strain>
    </source>
</reference>
<feature type="compositionally biased region" description="Low complexity" evidence="1">
    <location>
        <begin position="24"/>
        <end position="42"/>
    </location>
</feature>
<evidence type="ECO:0000313" key="3">
    <source>
        <dbReference type="Proteomes" id="UP000294739"/>
    </source>
</evidence>
<organism evidence="2 3">
    <name type="scientific">Jiangella asiatica</name>
    <dbReference type="NCBI Taxonomy" id="2530372"/>
    <lineage>
        <taxon>Bacteria</taxon>
        <taxon>Bacillati</taxon>
        <taxon>Actinomycetota</taxon>
        <taxon>Actinomycetes</taxon>
        <taxon>Jiangellales</taxon>
        <taxon>Jiangellaceae</taxon>
        <taxon>Jiangella</taxon>
    </lineage>
</organism>